<dbReference type="GO" id="GO:0005886">
    <property type="term" value="C:plasma membrane"/>
    <property type="evidence" value="ECO:0007669"/>
    <property type="project" value="UniProtKB-SubCell"/>
</dbReference>
<dbReference type="PANTHER" id="PTHR30589">
    <property type="entry name" value="PROLIPOPROTEIN DIACYLGLYCERYL TRANSFERASE"/>
    <property type="match status" value="1"/>
</dbReference>
<evidence type="ECO:0000256" key="3">
    <source>
        <dbReference type="ARBA" id="ARBA00022679"/>
    </source>
</evidence>
<keyword evidence="5 7" id="KW-1133">Transmembrane helix</keyword>
<evidence type="ECO:0000256" key="6">
    <source>
        <dbReference type="ARBA" id="ARBA00023136"/>
    </source>
</evidence>
<dbReference type="EMBL" id="FMKA01000016">
    <property type="protein sequence ID" value="SCP98061.1"/>
    <property type="molecule type" value="Genomic_DNA"/>
</dbReference>
<feature type="binding site" evidence="7">
    <location>
        <position position="145"/>
    </location>
    <ligand>
        <name>a 1,2-diacyl-sn-glycero-3-phospho-(1'-sn-glycerol)</name>
        <dbReference type="ChEBI" id="CHEBI:64716"/>
    </ligand>
</feature>
<keyword evidence="8" id="KW-0449">Lipoprotein</keyword>
<comment type="catalytic activity">
    <reaction evidence="7">
        <text>L-cysteinyl-[prolipoprotein] + a 1,2-diacyl-sn-glycero-3-phospho-(1'-sn-glycerol) = an S-1,2-diacyl-sn-glyceryl-L-cysteinyl-[prolipoprotein] + sn-glycerol 1-phosphate + H(+)</text>
        <dbReference type="Rhea" id="RHEA:56712"/>
        <dbReference type="Rhea" id="RHEA-COMP:14679"/>
        <dbReference type="Rhea" id="RHEA-COMP:14680"/>
        <dbReference type="ChEBI" id="CHEBI:15378"/>
        <dbReference type="ChEBI" id="CHEBI:29950"/>
        <dbReference type="ChEBI" id="CHEBI:57685"/>
        <dbReference type="ChEBI" id="CHEBI:64716"/>
        <dbReference type="ChEBI" id="CHEBI:140658"/>
        <dbReference type="EC" id="2.5.1.145"/>
    </reaction>
</comment>
<gene>
    <name evidence="7" type="primary">lgt</name>
    <name evidence="8" type="ORF">SAMN05421730_101630</name>
</gene>
<keyword evidence="2 7" id="KW-1003">Cell membrane</keyword>
<dbReference type="EC" id="2.5.1.145" evidence="7"/>
<evidence type="ECO:0000256" key="5">
    <source>
        <dbReference type="ARBA" id="ARBA00022989"/>
    </source>
</evidence>
<evidence type="ECO:0000256" key="4">
    <source>
        <dbReference type="ARBA" id="ARBA00022692"/>
    </source>
</evidence>
<evidence type="ECO:0000313" key="9">
    <source>
        <dbReference type="Proteomes" id="UP000199315"/>
    </source>
</evidence>
<keyword evidence="4 7" id="KW-0812">Transmembrane</keyword>
<keyword evidence="3 7" id="KW-0808">Transferase</keyword>
<reference evidence="8 9" key="1">
    <citation type="submission" date="2016-09" db="EMBL/GenBank/DDBJ databases">
        <authorList>
            <person name="Capua I."/>
            <person name="De Benedictis P."/>
            <person name="Joannis T."/>
            <person name="Lombin L.H."/>
            <person name="Cattoli G."/>
        </authorList>
    </citation>
    <scope>NUCLEOTIDE SEQUENCE [LARGE SCALE GENOMIC DNA]</scope>
    <source>
        <strain evidence="8 9">GluBS11</strain>
    </source>
</reference>
<feature type="transmembrane region" description="Helical" evidence="7">
    <location>
        <begin position="102"/>
        <end position="121"/>
    </location>
</feature>
<keyword evidence="6 7" id="KW-0472">Membrane</keyword>
<dbReference type="AlphaFoldDB" id="A0A1D3TVA2"/>
<dbReference type="STRING" id="1619234.SAMN05421730_101630"/>
<name>A0A1D3TVA2_9FIRM</name>
<sequence>MNGMIRFPNLGIELENVGKTISLFGFEIAYYGIIIGLAMLVGIFLAERDGKATGQNPENYTDYAIYCIIFSIIGARLYYVMFAWENYKDNLLSIFNLREGGLAIYGGVIAAVITLFVFARIRKLSFWQMADSGCIGLVAGQIIGRWGNFFNREAFGGYTENFFAMQIPLTDVRNSDLTAEILENIKNIGGIEFIQVHPTFLYESLWNLGVLIFILWYRRKKKFHGEVFLIYLLGYGIGRAWIEGLRTDQLLIPVLGLPVSQVLAGVLVVVAAVLIAVNRKRAKTSENS</sequence>
<comment type="function">
    <text evidence="7">Catalyzes the transfer of the diacylglyceryl group from phosphatidylglycerol to the sulfhydryl group of the N-terminal cysteine of a prolipoprotein, the first step in the formation of mature lipoproteins.</text>
</comment>
<dbReference type="PANTHER" id="PTHR30589:SF0">
    <property type="entry name" value="PHOSPHATIDYLGLYCEROL--PROLIPOPROTEIN DIACYLGLYCERYL TRANSFERASE"/>
    <property type="match status" value="1"/>
</dbReference>
<dbReference type="OrthoDB" id="871140at2"/>
<organism evidence="8 9">
    <name type="scientific">Anaerobium acetethylicum</name>
    <dbReference type="NCBI Taxonomy" id="1619234"/>
    <lineage>
        <taxon>Bacteria</taxon>
        <taxon>Bacillati</taxon>
        <taxon>Bacillota</taxon>
        <taxon>Clostridia</taxon>
        <taxon>Lachnospirales</taxon>
        <taxon>Lachnospiraceae</taxon>
        <taxon>Anaerobium</taxon>
    </lineage>
</organism>
<dbReference type="GO" id="GO:0008961">
    <property type="term" value="F:phosphatidylglycerol-prolipoprotein diacylglyceryl transferase activity"/>
    <property type="evidence" value="ECO:0007669"/>
    <property type="project" value="UniProtKB-UniRule"/>
</dbReference>
<feature type="transmembrane region" description="Helical" evidence="7">
    <location>
        <begin position="63"/>
        <end position="81"/>
    </location>
</feature>
<keyword evidence="9" id="KW-1185">Reference proteome</keyword>
<proteinExistence type="inferred from homology"/>
<dbReference type="PROSITE" id="PS01311">
    <property type="entry name" value="LGT"/>
    <property type="match status" value="1"/>
</dbReference>
<feature type="transmembrane region" description="Helical" evidence="7">
    <location>
        <begin position="254"/>
        <end position="277"/>
    </location>
</feature>
<evidence type="ECO:0000256" key="7">
    <source>
        <dbReference type="HAMAP-Rule" id="MF_01147"/>
    </source>
</evidence>
<dbReference type="GO" id="GO:0042158">
    <property type="term" value="P:lipoprotein biosynthetic process"/>
    <property type="evidence" value="ECO:0007669"/>
    <property type="project" value="UniProtKB-UniRule"/>
</dbReference>
<dbReference type="UniPathway" id="UPA00664"/>
<evidence type="ECO:0000313" key="8">
    <source>
        <dbReference type="EMBL" id="SCP98061.1"/>
    </source>
</evidence>
<comment type="similarity">
    <text evidence="1 7">Belongs to the Lgt family.</text>
</comment>
<comment type="subcellular location">
    <subcellularLocation>
        <location evidence="7">Cell membrane</location>
        <topology evidence="7">Multi-pass membrane protein</topology>
    </subcellularLocation>
</comment>
<dbReference type="Pfam" id="PF01790">
    <property type="entry name" value="LGT"/>
    <property type="match status" value="1"/>
</dbReference>
<dbReference type="Proteomes" id="UP000199315">
    <property type="component" value="Unassembled WGS sequence"/>
</dbReference>
<dbReference type="HAMAP" id="MF_01147">
    <property type="entry name" value="Lgt"/>
    <property type="match status" value="1"/>
</dbReference>
<feature type="transmembrane region" description="Helical" evidence="7">
    <location>
        <begin position="21"/>
        <end position="43"/>
    </location>
</feature>
<accession>A0A1D3TVA2</accession>
<comment type="pathway">
    <text evidence="7">Protein modification; lipoprotein biosynthesis (diacylglyceryl transfer).</text>
</comment>
<feature type="transmembrane region" description="Helical" evidence="7">
    <location>
        <begin position="199"/>
        <end position="216"/>
    </location>
</feature>
<evidence type="ECO:0000256" key="2">
    <source>
        <dbReference type="ARBA" id="ARBA00022475"/>
    </source>
</evidence>
<evidence type="ECO:0000256" key="1">
    <source>
        <dbReference type="ARBA" id="ARBA00007150"/>
    </source>
</evidence>
<feature type="transmembrane region" description="Helical" evidence="7">
    <location>
        <begin position="223"/>
        <end position="242"/>
    </location>
</feature>
<dbReference type="RefSeq" id="WP_091234973.1">
    <property type="nucleotide sequence ID" value="NZ_FMKA01000016.1"/>
</dbReference>
<dbReference type="NCBIfam" id="TIGR00544">
    <property type="entry name" value="lgt"/>
    <property type="match status" value="1"/>
</dbReference>
<dbReference type="InterPro" id="IPR001640">
    <property type="entry name" value="Lgt"/>
</dbReference>
<protein>
    <recommendedName>
        <fullName evidence="7">Phosphatidylglycerol--prolipoprotein diacylglyceryl transferase</fullName>
        <ecNumber evidence="7">2.5.1.145</ecNumber>
    </recommendedName>
</protein>